<dbReference type="CDD" id="cd17569">
    <property type="entry name" value="REC_HupR-like"/>
    <property type="match status" value="1"/>
</dbReference>
<dbReference type="Pfam" id="PF00072">
    <property type="entry name" value="Response_reg"/>
    <property type="match status" value="1"/>
</dbReference>
<dbReference type="PANTHER" id="PTHR45228:SF8">
    <property type="entry name" value="TWO-COMPONENT RESPONSE REGULATOR-RELATED"/>
    <property type="match status" value="1"/>
</dbReference>
<evidence type="ECO:0000256" key="1">
    <source>
        <dbReference type="PROSITE-ProRule" id="PRU00169"/>
    </source>
</evidence>
<dbReference type="PROSITE" id="PS51832">
    <property type="entry name" value="HD_GYP"/>
    <property type="match status" value="1"/>
</dbReference>
<reference evidence="5 6" key="1">
    <citation type="submission" date="2019-07" db="EMBL/GenBank/DDBJ databases">
        <title>Whole genome shotgun sequence of Pseudoalteromonas espejiana NBRC 102222.</title>
        <authorList>
            <person name="Hosoyama A."/>
            <person name="Uohara A."/>
            <person name="Ohji S."/>
            <person name="Ichikawa N."/>
        </authorList>
    </citation>
    <scope>NUCLEOTIDE SEQUENCE [LARGE SCALE GENOMIC DNA]</scope>
    <source>
        <strain evidence="5 6">NBRC 102222</strain>
    </source>
</reference>
<feature type="modified residue" description="4-aspartylphosphate" evidence="1">
    <location>
        <position position="74"/>
    </location>
</feature>
<gene>
    <name evidence="5" type="ORF">PES01_15490</name>
</gene>
<evidence type="ECO:0000313" key="5">
    <source>
        <dbReference type="EMBL" id="GEK54704.1"/>
    </source>
</evidence>
<evidence type="ECO:0000313" key="6">
    <source>
        <dbReference type="Proteomes" id="UP000321419"/>
    </source>
</evidence>
<dbReference type="Gene3D" id="1.10.3210.10">
    <property type="entry name" value="Hypothetical protein af1432"/>
    <property type="match status" value="1"/>
</dbReference>
<dbReference type="InterPro" id="IPR011006">
    <property type="entry name" value="CheY-like_superfamily"/>
</dbReference>
<comment type="caution">
    <text evidence="5">The sequence shown here is derived from an EMBL/GenBank/DDBJ whole genome shotgun (WGS) entry which is preliminary data.</text>
</comment>
<dbReference type="InterPro" id="IPR001789">
    <property type="entry name" value="Sig_transdc_resp-reg_receiver"/>
</dbReference>
<dbReference type="SUPFAM" id="SSF52172">
    <property type="entry name" value="CheY-like"/>
    <property type="match status" value="1"/>
</dbReference>
<dbReference type="Pfam" id="PF13487">
    <property type="entry name" value="HD_5"/>
    <property type="match status" value="1"/>
</dbReference>
<sequence length="453" mass="51084">MLSIILQGDAMTETAAPVNSITAVDVLCVDDDEIVLRSLARLLKNNRLTCITQSSPEHALTLLKNHEFSLIISDMRMPTMNGAQFLEQVKNIAPDTQRILLTGYAEIETTLAAVNQAQIHGYIQKPWQNDVLLSSITDSLEKFQLKKQNKQLEIQVKQQNKELLELNNSLEQRVEKRTKQIKQVLKQLEEANEREKHEHKATVELLYNFINANPYLDGNKAQKIADTCTQIALYLNLSQKSIDLAPMAGYLAQIGLLAMDPELYKKPINRLSEQQRKTFYTHPSTAQLMLMPAVHLHDVSDAIYHQYERFNGNGLPKGLAGNDIPIGAMVLGVSRDYWEAFEQSNSPTDKERHSDALETVKMYSGTFYHPKIVRALEASHSKLNEQINSVGTITICNAQELKTNMVLGHTLHSHTGIMLLPKGHVFGKKSIDKLQQLEAKKPTPFRIMVKSAK</sequence>
<protein>
    <submittedName>
        <fullName evidence="5">Two-component system response regulator</fullName>
    </submittedName>
</protein>
<keyword evidence="1" id="KW-0597">Phosphoprotein</keyword>
<dbReference type="GO" id="GO:0000160">
    <property type="term" value="P:phosphorelay signal transduction system"/>
    <property type="evidence" value="ECO:0007669"/>
    <property type="project" value="InterPro"/>
</dbReference>
<dbReference type="PANTHER" id="PTHR45228">
    <property type="entry name" value="CYCLIC DI-GMP PHOSPHODIESTERASE TM_0186-RELATED"/>
    <property type="match status" value="1"/>
</dbReference>
<organism evidence="5 6">
    <name type="scientific">Pseudoalteromonas espejiana</name>
    <dbReference type="NCBI Taxonomy" id="28107"/>
    <lineage>
        <taxon>Bacteria</taxon>
        <taxon>Pseudomonadati</taxon>
        <taxon>Pseudomonadota</taxon>
        <taxon>Gammaproteobacteria</taxon>
        <taxon>Alteromonadales</taxon>
        <taxon>Pseudoalteromonadaceae</taxon>
        <taxon>Pseudoalteromonas</taxon>
    </lineage>
</organism>
<feature type="coiled-coil region" evidence="2">
    <location>
        <begin position="140"/>
        <end position="205"/>
    </location>
</feature>
<evidence type="ECO:0000259" key="3">
    <source>
        <dbReference type="PROSITE" id="PS50110"/>
    </source>
</evidence>
<dbReference type="InterPro" id="IPR052020">
    <property type="entry name" value="Cyclic_di-GMP/3'3'-cGAMP_PDE"/>
</dbReference>
<dbReference type="Proteomes" id="UP000321419">
    <property type="component" value="Unassembled WGS sequence"/>
</dbReference>
<proteinExistence type="predicted"/>
<evidence type="ECO:0000259" key="4">
    <source>
        <dbReference type="PROSITE" id="PS51832"/>
    </source>
</evidence>
<feature type="domain" description="Response regulatory" evidence="3">
    <location>
        <begin position="25"/>
        <end position="140"/>
    </location>
</feature>
<dbReference type="InterPro" id="IPR037522">
    <property type="entry name" value="HD_GYP_dom"/>
</dbReference>
<accession>A0A510XUJ8</accession>
<dbReference type="AlphaFoldDB" id="A0A510XUJ8"/>
<keyword evidence="6" id="KW-1185">Reference proteome</keyword>
<keyword evidence="2" id="KW-0175">Coiled coil</keyword>
<dbReference type="Gene3D" id="3.40.50.2300">
    <property type="match status" value="1"/>
</dbReference>
<evidence type="ECO:0000256" key="2">
    <source>
        <dbReference type="SAM" id="Coils"/>
    </source>
</evidence>
<feature type="domain" description="HD-GYP" evidence="4">
    <location>
        <begin position="195"/>
        <end position="392"/>
    </location>
</feature>
<dbReference type="PROSITE" id="PS50110">
    <property type="entry name" value="RESPONSE_REGULATORY"/>
    <property type="match status" value="1"/>
</dbReference>
<dbReference type="EMBL" id="BJUM01000012">
    <property type="protein sequence ID" value="GEK54704.1"/>
    <property type="molecule type" value="Genomic_DNA"/>
</dbReference>
<name>A0A510XUJ8_9GAMM</name>
<dbReference type="SMART" id="SM00448">
    <property type="entry name" value="REC"/>
    <property type="match status" value="1"/>
</dbReference>